<proteinExistence type="predicted"/>
<dbReference type="RefSeq" id="WP_206292417.1">
    <property type="nucleotide sequence ID" value="NZ_CP063458.1"/>
</dbReference>
<dbReference type="EMBL" id="CP063458">
    <property type="protein sequence ID" value="QOV89381.1"/>
    <property type="molecule type" value="Genomic_DNA"/>
</dbReference>
<organism evidence="1 2">
    <name type="scientific">Humisphaera borealis</name>
    <dbReference type="NCBI Taxonomy" id="2807512"/>
    <lineage>
        <taxon>Bacteria</taxon>
        <taxon>Pseudomonadati</taxon>
        <taxon>Planctomycetota</taxon>
        <taxon>Phycisphaerae</taxon>
        <taxon>Tepidisphaerales</taxon>
        <taxon>Tepidisphaeraceae</taxon>
        <taxon>Humisphaera</taxon>
    </lineage>
</organism>
<protein>
    <submittedName>
        <fullName evidence="1">Uncharacterized protein</fullName>
    </submittedName>
</protein>
<gene>
    <name evidence="1" type="ORF">IPV69_24795</name>
</gene>
<keyword evidence="2" id="KW-1185">Reference proteome</keyword>
<reference evidence="1 2" key="1">
    <citation type="submission" date="2020-10" db="EMBL/GenBank/DDBJ databases">
        <title>Wide distribution of Phycisphaera-like planctomycetes from WD2101 soil group in peatlands and genome analysis of the first cultivated representative.</title>
        <authorList>
            <person name="Dedysh S.N."/>
            <person name="Beletsky A.V."/>
            <person name="Ivanova A."/>
            <person name="Kulichevskaya I.S."/>
            <person name="Suzina N.E."/>
            <person name="Philippov D.A."/>
            <person name="Rakitin A.L."/>
            <person name="Mardanov A.V."/>
            <person name="Ravin N.V."/>
        </authorList>
    </citation>
    <scope>NUCLEOTIDE SEQUENCE [LARGE SCALE GENOMIC DNA]</scope>
    <source>
        <strain evidence="1 2">M1803</strain>
    </source>
</reference>
<dbReference type="KEGG" id="hbs:IPV69_24795"/>
<accession>A0A7M2WX34</accession>
<dbReference type="Proteomes" id="UP000593765">
    <property type="component" value="Chromosome"/>
</dbReference>
<dbReference type="AlphaFoldDB" id="A0A7M2WX34"/>
<name>A0A7M2WX34_9BACT</name>
<sequence>MERRGPQGLKFAGLFAAGAALTAGQRLLQAARLRHRQDGWRRSAGVVLRGPESTFILSAFGLKLPDPPHPDHPHTDPPARLAAGLHAFLAAEPAPRVRVRRGAAADQAEPFDSVTYSLGVDSWVEGAERFLPPRRWDQSLLRTHDSVAHLPAFAFVARIGPRDQVDLWARVNHVATDGVPAQELISRLEARWGIAESVTFPNPTTFAPFELPQPVDGRGDAAALQTFLDLSPLIAWRGKANKSLPEPITLSAALMWCLSRHPTFAKLQMGTTVDIPPVGDLGRGVGVISIRPGDFESGPTGLKAYVTAFNRELSLVRRRASAGCQLLDATAPIPPACARAMLHQALRQGKAFGTFALSVLKDAKVFGAPIGEIGHDDGFLALGSAALTANNGSKVACATIKGAATRIGGHPAAIREAISRIANDD</sequence>
<evidence type="ECO:0000313" key="2">
    <source>
        <dbReference type="Proteomes" id="UP000593765"/>
    </source>
</evidence>
<evidence type="ECO:0000313" key="1">
    <source>
        <dbReference type="EMBL" id="QOV89381.1"/>
    </source>
</evidence>